<feature type="domain" description="Peroxisomal multifunctional enzyme type 2-like N-terminal" evidence="2">
    <location>
        <begin position="17"/>
        <end position="123"/>
    </location>
</feature>
<dbReference type="InterPro" id="IPR029069">
    <property type="entry name" value="HotDog_dom_sf"/>
</dbReference>
<dbReference type="EMBL" id="CAESGF010000031">
    <property type="protein sequence ID" value="CAB4365405.1"/>
    <property type="molecule type" value="Genomic_DNA"/>
</dbReference>
<sequence>MILSELSGQSLGHRTVSYDDRTTILYALCAGATADELDLVWETRLRPLPSLATSLGLWAVEAAGNLGAYDRTRSLHVGQRLAMLSPLPPTADIAMTAQIDAVWDKGRAAIVELGVRSSYFELGYTIFLPGMGGFGGESGPQVSDVAPFEPTGSVLVRTTENLALLYRLTGDRHPVHVDPVTAASNGFERPILHGLCTLAVGVYAVAGAIGAHPADLTSLAARFAAPVFPGQVLEVRTSNSEGQAVRFDVTSGGVAVLKDGTASFTGTSD</sequence>
<dbReference type="PANTHER" id="PTHR13078">
    <property type="entry name" value="PEROXISOMAL MULTIFUNCTIONAL ENZYME TYPE 2-RELATED"/>
    <property type="match status" value="1"/>
</dbReference>
<evidence type="ECO:0000313" key="7">
    <source>
        <dbReference type="EMBL" id="CAB4974680.1"/>
    </source>
</evidence>
<dbReference type="PANTHER" id="PTHR13078:SF56">
    <property type="entry name" value="PEROXISOMAL MULTIFUNCTIONAL ENZYME TYPE 2"/>
    <property type="match status" value="1"/>
</dbReference>
<reference evidence="6" key="1">
    <citation type="submission" date="2020-05" db="EMBL/GenBank/DDBJ databases">
        <authorList>
            <person name="Chiriac C."/>
            <person name="Salcher M."/>
            <person name="Ghai R."/>
            <person name="Kavagutti S V."/>
        </authorList>
    </citation>
    <scope>NUCLEOTIDE SEQUENCE</scope>
</reference>
<dbReference type="GO" id="GO:0004300">
    <property type="term" value="F:enoyl-CoA hydratase activity"/>
    <property type="evidence" value="ECO:0007669"/>
    <property type="project" value="TreeGrafter"/>
</dbReference>
<name>A0A6J7KCX2_9ZZZZ</name>
<dbReference type="Pfam" id="PF01575">
    <property type="entry name" value="MaoC_dehydratas"/>
    <property type="match status" value="1"/>
</dbReference>
<dbReference type="EMBL" id="CAFBIY010000005">
    <property type="protein sequence ID" value="CAB4846264.1"/>
    <property type="molecule type" value="Genomic_DNA"/>
</dbReference>
<evidence type="ECO:0000313" key="5">
    <source>
        <dbReference type="EMBL" id="CAB4846264.1"/>
    </source>
</evidence>
<evidence type="ECO:0000259" key="2">
    <source>
        <dbReference type="Pfam" id="PF22622"/>
    </source>
</evidence>
<evidence type="ECO:0000259" key="1">
    <source>
        <dbReference type="Pfam" id="PF01575"/>
    </source>
</evidence>
<dbReference type="EMBL" id="CAFBOL010000006">
    <property type="protein sequence ID" value="CAB4974680.1"/>
    <property type="molecule type" value="Genomic_DNA"/>
</dbReference>
<dbReference type="GO" id="GO:0003857">
    <property type="term" value="F:(3S)-3-hydroxyacyl-CoA dehydrogenase (NAD+) activity"/>
    <property type="evidence" value="ECO:0007669"/>
    <property type="project" value="TreeGrafter"/>
</dbReference>
<dbReference type="Pfam" id="PF22622">
    <property type="entry name" value="MFE-2_hydrat-2_N"/>
    <property type="match status" value="1"/>
</dbReference>
<evidence type="ECO:0000313" key="3">
    <source>
        <dbReference type="EMBL" id="CAB4365405.1"/>
    </source>
</evidence>
<dbReference type="EMBL" id="CAEZYF010000028">
    <property type="protein sequence ID" value="CAB4743181.1"/>
    <property type="molecule type" value="Genomic_DNA"/>
</dbReference>
<dbReference type="Gene3D" id="3.10.129.10">
    <property type="entry name" value="Hotdog Thioesterase"/>
    <property type="match status" value="1"/>
</dbReference>
<evidence type="ECO:0000313" key="4">
    <source>
        <dbReference type="EMBL" id="CAB4743181.1"/>
    </source>
</evidence>
<accession>A0A6J7KCX2</accession>
<dbReference type="InterPro" id="IPR002539">
    <property type="entry name" value="MaoC-like_dom"/>
</dbReference>
<dbReference type="EMBL" id="CAFBMT010000025">
    <property type="protein sequence ID" value="CAB4952723.1"/>
    <property type="molecule type" value="Genomic_DNA"/>
</dbReference>
<dbReference type="SUPFAM" id="SSF54637">
    <property type="entry name" value="Thioesterase/thiol ester dehydrase-isomerase"/>
    <property type="match status" value="2"/>
</dbReference>
<evidence type="ECO:0000313" key="6">
    <source>
        <dbReference type="EMBL" id="CAB4952723.1"/>
    </source>
</evidence>
<feature type="domain" description="MaoC-like" evidence="1">
    <location>
        <begin position="156"/>
        <end position="249"/>
    </location>
</feature>
<dbReference type="InterPro" id="IPR054357">
    <property type="entry name" value="MFE-2_N"/>
</dbReference>
<dbReference type="GO" id="GO:0006635">
    <property type="term" value="P:fatty acid beta-oxidation"/>
    <property type="evidence" value="ECO:0007669"/>
    <property type="project" value="TreeGrafter"/>
</dbReference>
<protein>
    <submittedName>
        <fullName evidence="6">Unannotated protein</fullName>
    </submittedName>
</protein>
<dbReference type="GO" id="GO:0044594">
    <property type="term" value="F:17-beta-hydroxysteroid dehydrogenase (NAD+) activity"/>
    <property type="evidence" value="ECO:0007669"/>
    <property type="project" value="TreeGrafter"/>
</dbReference>
<organism evidence="6">
    <name type="scientific">freshwater metagenome</name>
    <dbReference type="NCBI Taxonomy" id="449393"/>
    <lineage>
        <taxon>unclassified sequences</taxon>
        <taxon>metagenomes</taxon>
        <taxon>ecological metagenomes</taxon>
    </lineage>
</organism>
<gene>
    <name evidence="4" type="ORF">UFOPK2656_03048</name>
    <name evidence="5" type="ORF">UFOPK3267_00175</name>
    <name evidence="6" type="ORF">UFOPK3651_02965</name>
    <name evidence="7" type="ORF">UFOPK3931_00415</name>
    <name evidence="3" type="ORF">UFOPK4189_03150</name>
</gene>
<proteinExistence type="predicted"/>
<dbReference type="AlphaFoldDB" id="A0A6J7KCX2"/>